<proteinExistence type="predicted"/>
<name>A0A7W6C9T5_9HYPH</name>
<gene>
    <name evidence="2" type="ORF">GGQ73_003043</name>
</gene>
<evidence type="ECO:0000256" key="1">
    <source>
        <dbReference type="SAM" id="MobiDB-lite"/>
    </source>
</evidence>
<dbReference type="EMBL" id="JACIDV010000008">
    <property type="protein sequence ID" value="MBB3947079.1"/>
    <property type="molecule type" value="Genomic_DNA"/>
</dbReference>
<protein>
    <submittedName>
        <fullName evidence="2">Uncharacterized protein</fullName>
    </submittedName>
</protein>
<evidence type="ECO:0000313" key="2">
    <source>
        <dbReference type="EMBL" id="MBB3947079.1"/>
    </source>
</evidence>
<reference evidence="2 3" key="1">
    <citation type="submission" date="2020-08" db="EMBL/GenBank/DDBJ databases">
        <title>Genomic Encyclopedia of Type Strains, Phase IV (KMG-IV): sequencing the most valuable type-strain genomes for metagenomic binning, comparative biology and taxonomic classification.</title>
        <authorList>
            <person name="Goeker M."/>
        </authorList>
    </citation>
    <scope>NUCLEOTIDE SEQUENCE [LARGE SCALE GENOMIC DNA]</scope>
    <source>
        <strain evidence="2 3">DSM 26438</strain>
    </source>
</reference>
<feature type="region of interest" description="Disordered" evidence="1">
    <location>
        <begin position="1"/>
        <end position="20"/>
    </location>
</feature>
<dbReference type="RefSeq" id="WP_183896956.1">
    <property type="nucleotide sequence ID" value="NZ_JACIDV010000008.1"/>
</dbReference>
<accession>A0A7W6C9T5</accession>
<sequence length="213" mass="23397">MTVIPFPASPVSLSPRADREPEAKGIASASGVFSHLRQFLRSARQAMIAAPVRTESRLIALSSHRIASNDPHLKGVFGFAEEEPLRFDIAPKRIGGSAGKFPQHCGQGSAVQFEVTGLVTWLKRTFPRATTHHVEAVTGIPAASVENWLHRRSQPSVQHFSLLISAFGPSLLAACFDEPPEWVDDAAKLQRRREIDEQISRLQSERAKFGEVA</sequence>
<organism evidence="2 3">
    <name type="scientific">Rhizobium skierniewicense</name>
    <dbReference type="NCBI Taxonomy" id="984260"/>
    <lineage>
        <taxon>Bacteria</taxon>
        <taxon>Pseudomonadati</taxon>
        <taxon>Pseudomonadota</taxon>
        <taxon>Alphaproteobacteria</taxon>
        <taxon>Hyphomicrobiales</taxon>
        <taxon>Rhizobiaceae</taxon>
        <taxon>Rhizobium/Agrobacterium group</taxon>
        <taxon>Rhizobium</taxon>
    </lineage>
</organism>
<dbReference type="Proteomes" id="UP000565286">
    <property type="component" value="Unassembled WGS sequence"/>
</dbReference>
<keyword evidence="3" id="KW-1185">Reference proteome</keyword>
<evidence type="ECO:0000313" key="3">
    <source>
        <dbReference type="Proteomes" id="UP000565286"/>
    </source>
</evidence>
<dbReference type="AlphaFoldDB" id="A0A7W6C9T5"/>
<comment type="caution">
    <text evidence="2">The sequence shown here is derived from an EMBL/GenBank/DDBJ whole genome shotgun (WGS) entry which is preliminary data.</text>
</comment>